<dbReference type="RefSeq" id="WP_084308174.1">
    <property type="nucleotide sequence ID" value="NZ_FNDG01000022.1"/>
</dbReference>
<evidence type="ECO:0000256" key="9">
    <source>
        <dbReference type="SAM" id="SignalP"/>
    </source>
</evidence>
<dbReference type="EMBL" id="FNDG01000022">
    <property type="protein sequence ID" value="SDI70735.1"/>
    <property type="molecule type" value="Genomic_DNA"/>
</dbReference>
<evidence type="ECO:0000256" key="1">
    <source>
        <dbReference type="ARBA" id="ARBA00009660"/>
    </source>
</evidence>
<feature type="chain" id="PRO_5011552102" description="Group 1 truncated hemoglobin" evidence="9">
    <location>
        <begin position="24"/>
        <end position="142"/>
    </location>
</feature>
<comment type="similarity">
    <text evidence="1 6">Belongs to the truncated hemoglobin family. Group I subfamily.</text>
</comment>
<dbReference type="GO" id="GO:0020037">
    <property type="term" value="F:heme binding"/>
    <property type="evidence" value="ECO:0007669"/>
    <property type="project" value="InterPro"/>
</dbReference>
<evidence type="ECO:0000313" key="10">
    <source>
        <dbReference type="EMBL" id="SDI70735.1"/>
    </source>
</evidence>
<gene>
    <name evidence="10" type="ORF">SAMN05216588_12272</name>
</gene>
<proteinExistence type="inferred from homology"/>
<feature type="binding site" description="proximal binding residue" evidence="7">
    <location>
        <position position="94"/>
    </location>
    <ligand>
        <name>heme</name>
        <dbReference type="ChEBI" id="CHEBI:30413"/>
    </ligand>
    <ligandPart>
        <name>Fe</name>
        <dbReference type="ChEBI" id="CHEBI:18248"/>
    </ligandPart>
</feature>
<dbReference type="GO" id="GO:0046872">
    <property type="term" value="F:metal ion binding"/>
    <property type="evidence" value="ECO:0007669"/>
    <property type="project" value="UniProtKB-UniRule"/>
</dbReference>
<keyword evidence="4 6" id="KW-0479">Metal-binding</keyword>
<evidence type="ECO:0000256" key="7">
    <source>
        <dbReference type="PIRSR" id="PIRSR002030-1"/>
    </source>
</evidence>
<evidence type="ECO:0000256" key="6">
    <source>
        <dbReference type="PIRNR" id="PIRNR002030"/>
    </source>
</evidence>
<dbReference type="STRING" id="29435.SAMN05216588_12272"/>
<accession>A0A1G8MSD8</accession>
<dbReference type="InterPro" id="IPR016339">
    <property type="entry name" value="Hemoglobin_trunc_I"/>
</dbReference>
<evidence type="ECO:0000313" key="11">
    <source>
        <dbReference type="Proteomes" id="UP000198606"/>
    </source>
</evidence>
<dbReference type="SUPFAM" id="SSF46458">
    <property type="entry name" value="Globin-like"/>
    <property type="match status" value="1"/>
</dbReference>
<organism evidence="10 11">
    <name type="scientific">Phytopseudomonas flavescens</name>
    <dbReference type="NCBI Taxonomy" id="29435"/>
    <lineage>
        <taxon>Bacteria</taxon>
        <taxon>Pseudomonadati</taxon>
        <taxon>Pseudomonadota</taxon>
        <taxon>Gammaproteobacteria</taxon>
        <taxon>Pseudomonadales</taxon>
        <taxon>Pseudomonadaceae</taxon>
        <taxon>Phytopseudomonas</taxon>
    </lineage>
</organism>
<reference evidence="10 11" key="1">
    <citation type="submission" date="2016-10" db="EMBL/GenBank/DDBJ databases">
        <authorList>
            <person name="de Groot N.N."/>
        </authorList>
    </citation>
    <scope>NUCLEOTIDE SEQUENCE [LARGE SCALE GENOMIC DNA]</scope>
    <source>
        <strain evidence="10 11">LMG 18387</strain>
    </source>
</reference>
<keyword evidence="5 6" id="KW-0408">Iron</keyword>
<name>A0A1G8MSD8_9GAMM</name>
<evidence type="ECO:0000256" key="2">
    <source>
        <dbReference type="ARBA" id="ARBA00022448"/>
    </source>
</evidence>
<evidence type="ECO:0000256" key="8">
    <source>
        <dbReference type="PIRSR" id="PIRSR601486-1"/>
    </source>
</evidence>
<sequence length="142" mass="15609">MLRWFCVAALSLLLLVGCAQQPAKDDSLYHQLGEKPGITRIVEGMLLNVADDPRIVQFFVRVDIAGLRDKLVDKFCVIAGGPCVYSGYSLEESHKGQQLTPSHFNALVEDLQAAMDSEGVPTTTQNRLLARLAVLRGQVIEK</sequence>
<dbReference type="Pfam" id="PF01152">
    <property type="entry name" value="Bac_globin"/>
    <property type="match status" value="1"/>
</dbReference>
<dbReference type="InterPro" id="IPR012292">
    <property type="entry name" value="Globin/Proto"/>
</dbReference>
<keyword evidence="3 6" id="KW-0349">Heme</keyword>
<feature type="binding site" description="distal binding residue" evidence="8">
    <location>
        <position position="94"/>
    </location>
    <ligand>
        <name>heme</name>
        <dbReference type="ChEBI" id="CHEBI:30413"/>
    </ligand>
    <ligandPart>
        <name>Fe</name>
        <dbReference type="ChEBI" id="CHEBI:18248"/>
    </ligandPart>
</feature>
<dbReference type="GO" id="GO:0005344">
    <property type="term" value="F:oxygen carrier activity"/>
    <property type="evidence" value="ECO:0007669"/>
    <property type="project" value="UniProtKB-UniRule"/>
</dbReference>
<keyword evidence="6" id="KW-0561">Oxygen transport</keyword>
<dbReference type="GO" id="GO:0019825">
    <property type="term" value="F:oxygen binding"/>
    <property type="evidence" value="ECO:0007669"/>
    <property type="project" value="InterPro"/>
</dbReference>
<keyword evidence="2 6" id="KW-0813">Transport</keyword>
<evidence type="ECO:0000256" key="5">
    <source>
        <dbReference type="ARBA" id="ARBA00023004"/>
    </source>
</evidence>
<dbReference type="Proteomes" id="UP000198606">
    <property type="component" value="Unassembled WGS sequence"/>
</dbReference>
<evidence type="ECO:0000256" key="3">
    <source>
        <dbReference type="ARBA" id="ARBA00022617"/>
    </source>
</evidence>
<dbReference type="InterPro" id="IPR001486">
    <property type="entry name" value="Hemoglobin_trunc"/>
</dbReference>
<evidence type="ECO:0000256" key="4">
    <source>
        <dbReference type="ARBA" id="ARBA00022723"/>
    </source>
</evidence>
<dbReference type="PROSITE" id="PS51257">
    <property type="entry name" value="PROKAR_LIPOPROTEIN"/>
    <property type="match status" value="1"/>
</dbReference>
<dbReference type="AlphaFoldDB" id="A0A1G8MSD8"/>
<dbReference type="InterPro" id="IPR009050">
    <property type="entry name" value="Globin-like_sf"/>
</dbReference>
<protein>
    <recommendedName>
        <fullName evidence="6">Group 1 truncated hemoglobin</fullName>
    </recommendedName>
</protein>
<dbReference type="PIRSF" id="PIRSF002030">
    <property type="entry name" value="Globin_Protozoa/Cyanobacteria"/>
    <property type="match status" value="1"/>
</dbReference>
<dbReference type="CDD" id="cd00454">
    <property type="entry name" value="TrHb1_N"/>
    <property type="match status" value="1"/>
</dbReference>
<dbReference type="Gene3D" id="1.10.490.10">
    <property type="entry name" value="Globins"/>
    <property type="match status" value="1"/>
</dbReference>
<feature type="signal peptide" evidence="9">
    <location>
        <begin position="1"/>
        <end position="23"/>
    </location>
</feature>
<comment type="cofactor">
    <cofactor evidence="7">
        <name>heme</name>
        <dbReference type="ChEBI" id="CHEBI:30413"/>
    </cofactor>
    <text evidence="7">Binds 1 heme group per subunit.</text>
</comment>
<keyword evidence="9" id="KW-0732">Signal</keyword>